<dbReference type="InterPro" id="IPR003661">
    <property type="entry name" value="HisK_dim/P_dom"/>
</dbReference>
<proteinExistence type="predicted"/>
<name>A0A9D6V3V9_9BACT</name>
<evidence type="ECO:0000256" key="2">
    <source>
        <dbReference type="ARBA" id="ARBA00012438"/>
    </source>
</evidence>
<dbReference type="PANTHER" id="PTHR43065:SF42">
    <property type="entry name" value="TWO-COMPONENT SENSOR PPRA"/>
    <property type="match status" value="1"/>
</dbReference>
<dbReference type="InterPro" id="IPR004358">
    <property type="entry name" value="Sig_transdc_His_kin-like_C"/>
</dbReference>
<gene>
    <name evidence="7" type="ORF">HY912_12540</name>
</gene>
<dbReference type="GO" id="GO:0000155">
    <property type="term" value="F:phosphorelay sensor kinase activity"/>
    <property type="evidence" value="ECO:0007669"/>
    <property type="project" value="InterPro"/>
</dbReference>
<dbReference type="SUPFAM" id="SSF47384">
    <property type="entry name" value="Homodimeric domain of signal transducing histidine kinase"/>
    <property type="match status" value="1"/>
</dbReference>
<dbReference type="EC" id="2.7.13.3" evidence="2"/>
<dbReference type="SMART" id="SM00448">
    <property type="entry name" value="REC"/>
    <property type="match status" value="1"/>
</dbReference>
<dbReference type="Gene3D" id="1.10.287.130">
    <property type="match status" value="1"/>
</dbReference>
<dbReference type="Gene3D" id="3.30.450.20">
    <property type="entry name" value="PAS domain"/>
    <property type="match status" value="1"/>
</dbReference>
<dbReference type="CDD" id="cd00082">
    <property type="entry name" value="HisKA"/>
    <property type="match status" value="1"/>
</dbReference>
<dbReference type="PANTHER" id="PTHR43065">
    <property type="entry name" value="SENSOR HISTIDINE KINASE"/>
    <property type="match status" value="1"/>
</dbReference>
<feature type="domain" description="Histidine kinase" evidence="5">
    <location>
        <begin position="326"/>
        <end position="542"/>
    </location>
</feature>
<reference evidence="7" key="1">
    <citation type="submission" date="2020-07" db="EMBL/GenBank/DDBJ databases">
        <title>Huge and variable diversity of episymbiotic CPR bacteria and DPANN archaea in groundwater ecosystems.</title>
        <authorList>
            <person name="He C.Y."/>
            <person name="Keren R."/>
            <person name="Whittaker M."/>
            <person name="Farag I.F."/>
            <person name="Doudna J."/>
            <person name="Cate J.H.D."/>
            <person name="Banfield J.F."/>
        </authorList>
    </citation>
    <scope>NUCLEOTIDE SEQUENCE</scope>
    <source>
        <strain evidence="7">NC_groundwater_1664_Pr3_B-0.1um_52_9</strain>
    </source>
</reference>
<keyword evidence="3 4" id="KW-0597">Phosphoprotein</keyword>
<sequence>MSCTEIPAFDFDVENVSIPNLSGKMTKGTQTIDLSLLLSDDLTSSGSFDLRRVQFATFGSLVQSLSVPTLLIERTHKVEFANNAFKSMTQGFDPVGLEFSRVFQNPSQARDFELRVERVFKERRPEVLEKRLRIQDKEIWGRVHLRTLRLGAERLVLVQIENLTAQKELDTIQKYKKLVEIFPIGIAEFIPRWPAPSGPSVEQIIDIILRARLIDGNTQYAKMCGRNDIKELAGLHFGKLLPAKRRSIELCQSWIRKGFAALSFETRETRPSEITMHFENTLIGNLRDGHLIGLWWMKRDVSDKKKTEEEILRAQKLESLGVLAGGIAHDFNNLLTAILGNIALGQSRSKLSDQSSEKFEAAVKATNLAQGLTRQLLTFSKGGAPIKSTSDLAELLKQCAGFVMRGSNVDCKFSVPGNLWPVEMDEGQISQVINNLIINALEAMPQGGTILIKASNVHAEKEHGLPLKEGSYVKVTIADQGGGIDKAHIAKIFDPYFTTKEKGTGLGLATSYSIVKKHGGLMTVRSKAGLGSTFYFFLPASATALAPDTTAVTELVTGIGRVLVMDDDKMIRDTTGELVRELGYDVEVARDGAEAIDAYKKALSEGRQFDVVILDLTIPGGMGGRDTLVMLQAIDPNVKAIVSSGYSDDSVMAEHSTLGFKAVLAKPYNAQKLGQTIATVTGSGNPANRDTKKNGS</sequence>
<dbReference type="InterPro" id="IPR036097">
    <property type="entry name" value="HisK_dim/P_sf"/>
</dbReference>
<evidence type="ECO:0000313" key="8">
    <source>
        <dbReference type="Proteomes" id="UP000807825"/>
    </source>
</evidence>
<evidence type="ECO:0000256" key="3">
    <source>
        <dbReference type="ARBA" id="ARBA00022553"/>
    </source>
</evidence>
<dbReference type="SUPFAM" id="SSF55874">
    <property type="entry name" value="ATPase domain of HSP90 chaperone/DNA topoisomerase II/histidine kinase"/>
    <property type="match status" value="1"/>
</dbReference>
<feature type="modified residue" description="4-aspartylphosphate" evidence="4">
    <location>
        <position position="615"/>
    </location>
</feature>
<dbReference type="SUPFAM" id="SSF52172">
    <property type="entry name" value="CheY-like"/>
    <property type="match status" value="1"/>
</dbReference>
<dbReference type="SMART" id="SM00387">
    <property type="entry name" value="HATPase_c"/>
    <property type="match status" value="1"/>
</dbReference>
<dbReference type="InterPro" id="IPR011006">
    <property type="entry name" value="CheY-like_superfamily"/>
</dbReference>
<dbReference type="InterPro" id="IPR036890">
    <property type="entry name" value="HATPase_C_sf"/>
</dbReference>
<dbReference type="InterPro" id="IPR003594">
    <property type="entry name" value="HATPase_dom"/>
</dbReference>
<dbReference type="Pfam" id="PF02518">
    <property type="entry name" value="HATPase_c"/>
    <property type="match status" value="1"/>
</dbReference>
<dbReference type="Gene3D" id="3.30.565.10">
    <property type="entry name" value="Histidine kinase-like ATPase, C-terminal domain"/>
    <property type="match status" value="1"/>
</dbReference>
<dbReference type="Gene3D" id="3.40.50.2300">
    <property type="match status" value="1"/>
</dbReference>
<dbReference type="AlphaFoldDB" id="A0A9D6V3V9"/>
<protein>
    <recommendedName>
        <fullName evidence="2">histidine kinase</fullName>
        <ecNumber evidence="2">2.7.13.3</ecNumber>
    </recommendedName>
</protein>
<dbReference type="PRINTS" id="PR00344">
    <property type="entry name" value="BCTRLSENSOR"/>
</dbReference>
<evidence type="ECO:0000256" key="4">
    <source>
        <dbReference type="PROSITE-ProRule" id="PRU00169"/>
    </source>
</evidence>
<organism evidence="7 8">
    <name type="scientific">Desulfomonile tiedjei</name>
    <dbReference type="NCBI Taxonomy" id="2358"/>
    <lineage>
        <taxon>Bacteria</taxon>
        <taxon>Pseudomonadati</taxon>
        <taxon>Thermodesulfobacteriota</taxon>
        <taxon>Desulfomonilia</taxon>
        <taxon>Desulfomonilales</taxon>
        <taxon>Desulfomonilaceae</taxon>
        <taxon>Desulfomonile</taxon>
    </lineage>
</organism>
<dbReference type="Pfam" id="PF00072">
    <property type="entry name" value="Response_reg"/>
    <property type="match status" value="1"/>
</dbReference>
<dbReference type="Pfam" id="PF00512">
    <property type="entry name" value="HisKA"/>
    <property type="match status" value="1"/>
</dbReference>
<dbReference type="EMBL" id="JACRDE010000332">
    <property type="protein sequence ID" value="MBI5250314.1"/>
    <property type="molecule type" value="Genomic_DNA"/>
</dbReference>
<dbReference type="InterPro" id="IPR001789">
    <property type="entry name" value="Sig_transdc_resp-reg_receiver"/>
</dbReference>
<evidence type="ECO:0000313" key="7">
    <source>
        <dbReference type="EMBL" id="MBI5250314.1"/>
    </source>
</evidence>
<dbReference type="Proteomes" id="UP000807825">
    <property type="component" value="Unassembled WGS sequence"/>
</dbReference>
<evidence type="ECO:0000259" key="5">
    <source>
        <dbReference type="PROSITE" id="PS50109"/>
    </source>
</evidence>
<dbReference type="PROSITE" id="PS50109">
    <property type="entry name" value="HIS_KIN"/>
    <property type="match status" value="1"/>
</dbReference>
<dbReference type="SMART" id="SM00388">
    <property type="entry name" value="HisKA"/>
    <property type="match status" value="1"/>
</dbReference>
<dbReference type="PROSITE" id="PS50110">
    <property type="entry name" value="RESPONSE_REGULATORY"/>
    <property type="match status" value="1"/>
</dbReference>
<comment type="catalytic activity">
    <reaction evidence="1">
        <text>ATP + protein L-histidine = ADP + protein N-phospho-L-histidine.</text>
        <dbReference type="EC" id="2.7.13.3"/>
    </reaction>
</comment>
<evidence type="ECO:0000259" key="6">
    <source>
        <dbReference type="PROSITE" id="PS50110"/>
    </source>
</evidence>
<evidence type="ECO:0000256" key="1">
    <source>
        <dbReference type="ARBA" id="ARBA00000085"/>
    </source>
</evidence>
<accession>A0A9D6V3V9</accession>
<comment type="caution">
    <text evidence="7">The sequence shown here is derived from an EMBL/GenBank/DDBJ whole genome shotgun (WGS) entry which is preliminary data.</text>
</comment>
<feature type="domain" description="Response regulatory" evidence="6">
    <location>
        <begin position="561"/>
        <end position="681"/>
    </location>
</feature>
<dbReference type="InterPro" id="IPR005467">
    <property type="entry name" value="His_kinase_dom"/>
</dbReference>